<dbReference type="InterPro" id="IPR036864">
    <property type="entry name" value="Zn2-C6_fun-type_DNA-bd_sf"/>
</dbReference>
<feature type="region of interest" description="Disordered" evidence="7">
    <location>
        <begin position="404"/>
        <end position="441"/>
    </location>
</feature>
<keyword evidence="2" id="KW-0862">Zinc</keyword>
<dbReference type="InterPro" id="IPR001138">
    <property type="entry name" value="Zn2Cys6_DnaBD"/>
</dbReference>
<reference evidence="9" key="1">
    <citation type="journal article" date="2020" name="Stud. Mycol.">
        <title>101 Dothideomycetes genomes: a test case for predicting lifestyles and emergence of pathogens.</title>
        <authorList>
            <person name="Haridas S."/>
            <person name="Albert R."/>
            <person name="Binder M."/>
            <person name="Bloem J."/>
            <person name="Labutti K."/>
            <person name="Salamov A."/>
            <person name="Andreopoulos B."/>
            <person name="Baker S."/>
            <person name="Barry K."/>
            <person name="Bills G."/>
            <person name="Bluhm B."/>
            <person name="Cannon C."/>
            <person name="Castanera R."/>
            <person name="Culley D."/>
            <person name="Daum C."/>
            <person name="Ezra D."/>
            <person name="Gonzalez J."/>
            <person name="Henrissat B."/>
            <person name="Kuo A."/>
            <person name="Liang C."/>
            <person name="Lipzen A."/>
            <person name="Lutzoni F."/>
            <person name="Magnuson J."/>
            <person name="Mondo S."/>
            <person name="Nolan M."/>
            <person name="Ohm R."/>
            <person name="Pangilinan J."/>
            <person name="Park H.-J."/>
            <person name="Ramirez L."/>
            <person name="Alfaro M."/>
            <person name="Sun H."/>
            <person name="Tritt A."/>
            <person name="Yoshinaga Y."/>
            <person name="Zwiers L.-H."/>
            <person name="Turgeon B."/>
            <person name="Goodwin S."/>
            <person name="Spatafora J."/>
            <person name="Crous P."/>
            <person name="Grigoriev I."/>
        </authorList>
    </citation>
    <scope>NUCLEOTIDE SEQUENCE</scope>
    <source>
        <strain evidence="9">CBS 122367</strain>
    </source>
</reference>
<gene>
    <name evidence="9" type="ORF">K458DRAFT_426486</name>
</gene>
<dbReference type="PROSITE" id="PS00463">
    <property type="entry name" value="ZN2_CY6_FUNGAL_1"/>
    <property type="match status" value="1"/>
</dbReference>
<sequence length="578" mass="65856">MQPKKRTRASHPKVRTGCHTCKARRVKCDEQRPSCLKCLSTGRKCEGYKSNREWIVVVAPPLPVTDGFEDDRSRRHFDYFRSQAVYELSWFFDGDHWGRLILQESHASAAVRHAVIALACSHEDFKDNMTVAAQAPQYAYAAQHYSKAIRNLIKETSDDAHESRLKALMCGLLFISIEILRGNNAAALNHLDGCLKIVREAQARTGMPPLEGNCLESITHLFRDIIPMYARLDVQACVMLGRNPHDTGPGPVMWDLSKKSPTEDLPPPILSFDTTFEALESLFLLGKQVHDFIGEAHSKHKDGRWTCQPRRAGSCSLHQEHHDIHTKKFVLYGQVMQWDHAAQILLNATESSQDYDRIALLKIHHRTMLTLLENSFADGECHLDNSQWAFEDIVNFVTELQDRSNRNDEDSSSDSDSSFTFETSSSQSIDSARSRTTTPLPQARPAIAKKIGRSFLVLDGGIIFSLFWTAVKCRDGILRRRAISLLEQSWQEGVWVGVIQAAIAKRVVEIEEERPYEQSLDLDTVKMALDIREEVRVHNVTSDVDKAGRTAKVTLLKRREYWEELGEEWCESVEWVRW</sequence>
<dbReference type="PANTHER" id="PTHR36206:SF12">
    <property type="entry name" value="ASPERCRYPTIN BIOSYNTHESIS CLUSTER-SPECIFIC TRANSCRIPTION REGULATOR ATNN-RELATED"/>
    <property type="match status" value="1"/>
</dbReference>
<evidence type="ECO:0000256" key="3">
    <source>
        <dbReference type="ARBA" id="ARBA00023015"/>
    </source>
</evidence>
<dbReference type="SMART" id="SM00066">
    <property type="entry name" value="GAL4"/>
    <property type="match status" value="1"/>
</dbReference>
<dbReference type="InterPro" id="IPR052360">
    <property type="entry name" value="Transcr_Regulatory_Proteins"/>
</dbReference>
<keyword evidence="10" id="KW-1185">Reference proteome</keyword>
<dbReference type="SUPFAM" id="SSF57701">
    <property type="entry name" value="Zn2/Cys6 DNA-binding domain"/>
    <property type="match status" value="1"/>
</dbReference>
<evidence type="ECO:0000313" key="10">
    <source>
        <dbReference type="Proteomes" id="UP000799291"/>
    </source>
</evidence>
<accession>A0A6G1JLT4</accession>
<evidence type="ECO:0000256" key="5">
    <source>
        <dbReference type="ARBA" id="ARBA00023163"/>
    </source>
</evidence>
<dbReference type="EMBL" id="MU005570">
    <property type="protein sequence ID" value="KAF2691113.1"/>
    <property type="molecule type" value="Genomic_DNA"/>
</dbReference>
<keyword evidence="1" id="KW-0479">Metal-binding</keyword>
<evidence type="ECO:0000256" key="7">
    <source>
        <dbReference type="SAM" id="MobiDB-lite"/>
    </source>
</evidence>
<dbReference type="AlphaFoldDB" id="A0A6G1JLT4"/>
<keyword evidence="5" id="KW-0804">Transcription</keyword>
<dbReference type="Proteomes" id="UP000799291">
    <property type="component" value="Unassembled WGS sequence"/>
</dbReference>
<dbReference type="CDD" id="cd00067">
    <property type="entry name" value="GAL4"/>
    <property type="match status" value="1"/>
</dbReference>
<evidence type="ECO:0000256" key="2">
    <source>
        <dbReference type="ARBA" id="ARBA00022833"/>
    </source>
</evidence>
<dbReference type="PANTHER" id="PTHR36206">
    <property type="entry name" value="ASPERCRYPTIN BIOSYNTHESIS CLUSTER-SPECIFIC TRANSCRIPTION REGULATOR ATNN-RELATED"/>
    <property type="match status" value="1"/>
</dbReference>
<dbReference type="Pfam" id="PF00172">
    <property type="entry name" value="Zn_clus"/>
    <property type="match status" value="1"/>
</dbReference>
<protein>
    <recommendedName>
        <fullName evidence="8">Zn(2)-C6 fungal-type domain-containing protein</fullName>
    </recommendedName>
</protein>
<feature type="compositionally biased region" description="Low complexity" evidence="7">
    <location>
        <begin position="414"/>
        <end position="431"/>
    </location>
</feature>
<dbReference type="GO" id="GO:0008270">
    <property type="term" value="F:zinc ion binding"/>
    <property type="evidence" value="ECO:0007669"/>
    <property type="project" value="InterPro"/>
</dbReference>
<proteinExistence type="predicted"/>
<feature type="domain" description="Zn(2)-C6 fungal-type" evidence="8">
    <location>
        <begin position="17"/>
        <end position="45"/>
    </location>
</feature>
<dbReference type="InterPro" id="IPR021858">
    <property type="entry name" value="Fun_TF"/>
</dbReference>
<dbReference type="OrthoDB" id="2593732at2759"/>
<dbReference type="Gene3D" id="4.10.240.10">
    <property type="entry name" value="Zn(2)-C6 fungal-type DNA-binding domain"/>
    <property type="match status" value="1"/>
</dbReference>
<dbReference type="Pfam" id="PF11951">
    <property type="entry name" value="Fungal_trans_2"/>
    <property type="match status" value="1"/>
</dbReference>
<keyword evidence="4" id="KW-0238">DNA-binding</keyword>
<organism evidence="9 10">
    <name type="scientific">Lentithecium fluviatile CBS 122367</name>
    <dbReference type="NCBI Taxonomy" id="1168545"/>
    <lineage>
        <taxon>Eukaryota</taxon>
        <taxon>Fungi</taxon>
        <taxon>Dikarya</taxon>
        <taxon>Ascomycota</taxon>
        <taxon>Pezizomycotina</taxon>
        <taxon>Dothideomycetes</taxon>
        <taxon>Pleosporomycetidae</taxon>
        <taxon>Pleosporales</taxon>
        <taxon>Massarineae</taxon>
        <taxon>Lentitheciaceae</taxon>
        <taxon>Lentithecium</taxon>
    </lineage>
</organism>
<evidence type="ECO:0000313" key="9">
    <source>
        <dbReference type="EMBL" id="KAF2691113.1"/>
    </source>
</evidence>
<dbReference type="GO" id="GO:0003677">
    <property type="term" value="F:DNA binding"/>
    <property type="evidence" value="ECO:0007669"/>
    <property type="project" value="UniProtKB-KW"/>
</dbReference>
<evidence type="ECO:0000256" key="4">
    <source>
        <dbReference type="ARBA" id="ARBA00023125"/>
    </source>
</evidence>
<keyword evidence="3" id="KW-0805">Transcription regulation</keyword>
<dbReference type="PROSITE" id="PS50048">
    <property type="entry name" value="ZN2_CY6_FUNGAL_2"/>
    <property type="match status" value="1"/>
</dbReference>
<evidence type="ECO:0000256" key="1">
    <source>
        <dbReference type="ARBA" id="ARBA00022723"/>
    </source>
</evidence>
<dbReference type="GO" id="GO:0000981">
    <property type="term" value="F:DNA-binding transcription factor activity, RNA polymerase II-specific"/>
    <property type="evidence" value="ECO:0007669"/>
    <property type="project" value="InterPro"/>
</dbReference>
<name>A0A6G1JLT4_9PLEO</name>
<keyword evidence="6" id="KW-0539">Nucleus</keyword>
<evidence type="ECO:0000259" key="8">
    <source>
        <dbReference type="PROSITE" id="PS50048"/>
    </source>
</evidence>
<evidence type="ECO:0000256" key="6">
    <source>
        <dbReference type="ARBA" id="ARBA00023242"/>
    </source>
</evidence>